<dbReference type="EMBL" id="FN657043">
    <property type="protein sequence ID" value="CBY42321.1"/>
    <property type="molecule type" value="Genomic_DNA"/>
</dbReference>
<sequence>MLIGATWICDRVTNDKFLCLGGTLFWVYSYARCKIISALKKTDSSLASDHFAFSSTKSAFLNLDWNLCASSMYDCGDMENENYGGFNFTLPLKITKFSNVEKSLAVFSHVQNKANENLCLYTVHVTNNICENLCFSSDFSYDSDENYEFIAADRLSRYNHQKNAECKSICMLASDLEVKEDCPFHKRCPNGCPCPGYKCVENVFDFNLAGVFFHSNFNDRVSSESSLFKISLLADSLKFDELSWTSSHANFCFVQFYGDFYFITGDLANSKLTLYKIDKNGNFEKLSENYLSVQIRFGDKTKNKICSRGIYKNDEERIIFCSKFESRGICHSYAIKENQGFLTEIYNRPISTINLLRIKQYEVFGLTFNNQLTTVQMANSYQSVSITSFAGLEKSGKHLWTHQQVNLSKLF</sequence>
<accession>E4Z3P3</accession>
<protein>
    <submittedName>
        <fullName evidence="1">Uncharacterized protein</fullName>
    </submittedName>
</protein>
<dbReference type="AlphaFoldDB" id="E4Z3P3"/>
<gene>
    <name evidence="1" type="ORF">GSOID_T00026000001</name>
</gene>
<proteinExistence type="predicted"/>
<reference evidence="1" key="1">
    <citation type="journal article" date="2010" name="Science">
        <title>Plasticity of animal genome architecture unmasked by rapid evolution of a pelagic tunicate.</title>
        <authorList>
            <person name="Denoeud F."/>
            <person name="Henriet S."/>
            <person name="Mungpakdee S."/>
            <person name="Aury J.M."/>
            <person name="Da Silva C."/>
            <person name="Brinkmann H."/>
            <person name="Mikhaleva J."/>
            <person name="Olsen L.C."/>
            <person name="Jubin C."/>
            <person name="Canestro C."/>
            <person name="Bouquet J.M."/>
            <person name="Danks G."/>
            <person name="Poulain J."/>
            <person name="Campsteijn C."/>
            <person name="Adamski M."/>
            <person name="Cross I."/>
            <person name="Yadetie F."/>
            <person name="Muffato M."/>
            <person name="Louis A."/>
            <person name="Butcher S."/>
            <person name="Tsagkogeorga G."/>
            <person name="Konrad A."/>
            <person name="Singh S."/>
            <person name="Jensen M.F."/>
            <person name="Cong E.H."/>
            <person name="Eikeseth-Otteraa H."/>
            <person name="Noel B."/>
            <person name="Anthouard V."/>
            <person name="Porcel B.M."/>
            <person name="Kachouri-Lafond R."/>
            <person name="Nishino A."/>
            <person name="Ugolini M."/>
            <person name="Chourrout P."/>
            <person name="Nishida H."/>
            <person name="Aasland R."/>
            <person name="Huzurbazar S."/>
            <person name="Westhof E."/>
            <person name="Delsuc F."/>
            <person name="Lehrach H."/>
            <person name="Reinhardt R."/>
            <person name="Weissenbach J."/>
            <person name="Roy S.W."/>
            <person name="Artiguenave F."/>
            <person name="Postlethwait J.H."/>
            <person name="Manak J.R."/>
            <person name="Thompson E.M."/>
            <person name="Jaillon O."/>
            <person name="Du Pasquier L."/>
            <person name="Boudinot P."/>
            <person name="Liberles D.A."/>
            <person name="Volff J.N."/>
            <person name="Philippe H."/>
            <person name="Lenhard B."/>
            <person name="Roest Crollius H."/>
            <person name="Wincker P."/>
            <person name="Chourrout D."/>
        </authorList>
    </citation>
    <scope>NUCLEOTIDE SEQUENCE [LARGE SCALE GENOMIC DNA]</scope>
</reference>
<organism evidence="1">
    <name type="scientific">Oikopleura dioica</name>
    <name type="common">Tunicate</name>
    <dbReference type="NCBI Taxonomy" id="34765"/>
    <lineage>
        <taxon>Eukaryota</taxon>
        <taxon>Metazoa</taxon>
        <taxon>Chordata</taxon>
        <taxon>Tunicata</taxon>
        <taxon>Appendicularia</taxon>
        <taxon>Copelata</taxon>
        <taxon>Oikopleuridae</taxon>
        <taxon>Oikopleura</taxon>
    </lineage>
</organism>
<evidence type="ECO:0000313" key="1">
    <source>
        <dbReference type="EMBL" id="CBY42321.1"/>
    </source>
</evidence>
<name>E4Z3P3_OIKDI</name>
<dbReference type="Proteomes" id="UP000011014">
    <property type="component" value="Unassembled WGS sequence"/>
</dbReference>